<gene>
    <name evidence="2" type="ORF">Nepgr_006627</name>
</gene>
<keyword evidence="1" id="KW-1133">Transmembrane helix</keyword>
<feature type="transmembrane region" description="Helical" evidence="1">
    <location>
        <begin position="123"/>
        <end position="143"/>
    </location>
</feature>
<reference evidence="2" key="1">
    <citation type="submission" date="2023-05" db="EMBL/GenBank/DDBJ databases">
        <title>Nepenthes gracilis genome sequencing.</title>
        <authorList>
            <person name="Fukushima K."/>
        </authorList>
    </citation>
    <scope>NUCLEOTIDE SEQUENCE</scope>
    <source>
        <strain evidence="2">SING2019-196</strain>
    </source>
</reference>
<dbReference type="Proteomes" id="UP001279734">
    <property type="component" value="Unassembled WGS sequence"/>
</dbReference>
<organism evidence="2 3">
    <name type="scientific">Nepenthes gracilis</name>
    <name type="common">Slender pitcher plant</name>
    <dbReference type="NCBI Taxonomy" id="150966"/>
    <lineage>
        <taxon>Eukaryota</taxon>
        <taxon>Viridiplantae</taxon>
        <taxon>Streptophyta</taxon>
        <taxon>Embryophyta</taxon>
        <taxon>Tracheophyta</taxon>
        <taxon>Spermatophyta</taxon>
        <taxon>Magnoliopsida</taxon>
        <taxon>eudicotyledons</taxon>
        <taxon>Gunneridae</taxon>
        <taxon>Pentapetalae</taxon>
        <taxon>Caryophyllales</taxon>
        <taxon>Nepenthaceae</taxon>
        <taxon>Nepenthes</taxon>
    </lineage>
</organism>
<protein>
    <submittedName>
        <fullName evidence="2">Uncharacterized protein</fullName>
    </submittedName>
</protein>
<comment type="caution">
    <text evidence="2">The sequence shown here is derived from an EMBL/GenBank/DDBJ whole genome shotgun (WGS) entry which is preliminary data.</text>
</comment>
<keyword evidence="1" id="KW-0472">Membrane</keyword>
<feature type="transmembrane region" description="Helical" evidence="1">
    <location>
        <begin position="49"/>
        <end position="69"/>
    </location>
</feature>
<proteinExistence type="predicted"/>
<sequence>MRADCPSALREEFCCGELFLICRSCCLRIALHLLFGGLRLPVFLSFADYGMAAGLLWCIGSFAGCLQMVSYADLGESAEAGSGCTKSRFGLANADMDYAGMIWISWVVLVLGWLSCKWESEMVEVPVIFSSIPCVSALGMAWLKA</sequence>
<accession>A0AAD3S648</accession>
<evidence type="ECO:0000313" key="2">
    <source>
        <dbReference type="EMBL" id="GMH04787.1"/>
    </source>
</evidence>
<keyword evidence="3" id="KW-1185">Reference proteome</keyword>
<feature type="transmembrane region" description="Helical" evidence="1">
    <location>
        <begin position="98"/>
        <end position="116"/>
    </location>
</feature>
<evidence type="ECO:0000313" key="3">
    <source>
        <dbReference type="Proteomes" id="UP001279734"/>
    </source>
</evidence>
<evidence type="ECO:0000256" key="1">
    <source>
        <dbReference type="SAM" id="Phobius"/>
    </source>
</evidence>
<keyword evidence="1" id="KW-0812">Transmembrane</keyword>
<dbReference type="EMBL" id="BSYO01000005">
    <property type="protein sequence ID" value="GMH04787.1"/>
    <property type="molecule type" value="Genomic_DNA"/>
</dbReference>
<name>A0AAD3S648_NEPGR</name>
<dbReference type="AlphaFoldDB" id="A0AAD3S648"/>